<evidence type="ECO:0000313" key="3">
    <source>
        <dbReference type="Proteomes" id="UP000433788"/>
    </source>
</evidence>
<dbReference type="AlphaFoldDB" id="A0A6N7QUM4"/>
<keyword evidence="1" id="KW-0732">Signal</keyword>
<gene>
    <name evidence="2" type="ORF">GH984_04845</name>
</gene>
<dbReference type="Gene3D" id="1.20.120.1490">
    <property type="match status" value="1"/>
</dbReference>
<sequence length="194" mass="21592">MKTVQRLLIALMLIAPPSLGSAQHAHSPYSGQENRAIKSLSEDDLAELRRGGGWGLALAAELNGVPGPTHLMELADEIELEDNQQNAINDIYERMRTRAIEAGERFIEAEASLEAAFQSGQLSPERLREHLDTIAQRRSDLRYAHLAAHLETMDVISPNQVKRYNKLRGYDASSACDDVPDGHDPAMWRRHNGC</sequence>
<keyword evidence="3" id="KW-1185">Reference proteome</keyword>
<organism evidence="2 3">
    <name type="scientific">Spiribacter salilacus</name>
    <dbReference type="NCBI Taxonomy" id="2664894"/>
    <lineage>
        <taxon>Bacteria</taxon>
        <taxon>Pseudomonadati</taxon>
        <taxon>Pseudomonadota</taxon>
        <taxon>Gammaproteobacteria</taxon>
        <taxon>Chromatiales</taxon>
        <taxon>Ectothiorhodospiraceae</taxon>
        <taxon>Spiribacter</taxon>
    </lineage>
</organism>
<dbReference type="Proteomes" id="UP000433788">
    <property type="component" value="Unassembled WGS sequence"/>
</dbReference>
<feature type="chain" id="PRO_5026703837" description="Periplasmic heavy metal sensor" evidence="1">
    <location>
        <begin position="23"/>
        <end position="194"/>
    </location>
</feature>
<comment type="caution">
    <text evidence="2">The sequence shown here is derived from an EMBL/GenBank/DDBJ whole genome shotgun (WGS) entry which is preliminary data.</text>
</comment>
<feature type="signal peptide" evidence="1">
    <location>
        <begin position="1"/>
        <end position="22"/>
    </location>
</feature>
<dbReference type="RefSeq" id="WP_153719067.1">
    <property type="nucleotide sequence ID" value="NZ_WJPP01000002.1"/>
</dbReference>
<evidence type="ECO:0000313" key="2">
    <source>
        <dbReference type="EMBL" id="MRH78027.1"/>
    </source>
</evidence>
<reference evidence="2 3" key="1">
    <citation type="submission" date="2019-11" db="EMBL/GenBank/DDBJ databases">
        <authorList>
            <person name="Zhang X.Y."/>
        </authorList>
    </citation>
    <scope>NUCLEOTIDE SEQUENCE [LARGE SCALE GENOMIC DNA]</scope>
    <source>
        <strain evidence="2 3">C176</strain>
    </source>
</reference>
<proteinExistence type="predicted"/>
<evidence type="ECO:0008006" key="4">
    <source>
        <dbReference type="Google" id="ProtNLM"/>
    </source>
</evidence>
<dbReference type="EMBL" id="WJPP01000002">
    <property type="protein sequence ID" value="MRH78027.1"/>
    <property type="molecule type" value="Genomic_DNA"/>
</dbReference>
<evidence type="ECO:0000256" key="1">
    <source>
        <dbReference type="SAM" id="SignalP"/>
    </source>
</evidence>
<name>A0A6N7QUM4_9GAMM</name>
<accession>A0A6N7QUM4</accession>
<protein>
    <recommendedName>
        <fullName evidence="4">Periplasmic heavy metal sensor</fullName>
    </recommendedName>
</protein>